<evidence type="ECO:0000313" key="1">
    <source>
        <dbReference type="EMBL" id="OGD68862.1"/>
    </source>
</evidence>
<dbReference type="SUPFAM" id="SSF51366">
    <property type="entry name" value="Ribulose-phoshate binding barrel"/>
    <property type="match status" value="1"/>
</dbReference>
<dbReference type="AlphaFoldDB" id="A0A1F5EN93"/>
<protein>
    <recommendedName>
        <fullName evidence="3">Orotidine 5'-phosphate decarboxylase domain-containing protein</fullName>
    </recommendedName>
</protein>
<name>A0A1F5EN93_9BACT</name>
<sequence>MNSEGRFISITDFTCPEQVNSMLELRKKLNSKILLGVGVMMSYKTLHGFPTKWSKSFPENKDIPSIFMDKEGVFNVLHYADQNNDSCWEDFWAGLGYAGPNVHAIQFDMTWPHPNDVHYVISSMKEEGALVEVIMQVGRKSFLQAENTPKGIIKRLSEYYYRNCLDYVLLDKSMGEGKILNPHELIPFIDAIYQKWPNIKIVVAGGLGPETISVAEPILDIYPISLCAQSRLRPSFNALDPIDWDMAQEYWKKADALFKKYEK</sequence>
<proteinExistence type="predicted"/>
<evidence type="ECO:0008006" key="3">
    <source>
        <dbReference type="Google" id="ProtNLM"/>
    </source>
</evidence>
<dbReference type="Proteomes" id="UP000186670">
    <property type="component" value="Unassembled WGS sequence"/>
</dbReference>
<dbReference type="EMBL" id="MEZZ01000019">
    <property type="protein sequence ID" value="OGD68862.1"/>
    <property type="molecule type" value="Genomic_DNA"/>
</dbReference>
<organism evidence="1 2">
    <name type="scientific">Candidatus Campbellbacteria bacterium RIFCSPHIGHO2_01_FULL_34_10</name>
    <dbReference type="NCBI Taxonomy" id="1797577"/>
    <lineage>
        <taxon>Bacteria</taxon>
        <taxon>Candidatus Campbelliibacteriota</taxon>
    </lineage>
</organism>
<dbReference type="InterPro" id="IPR011060">
    <property type="entry name" value="RibuloseP-bd_barrel"/>
</dbReference>
<evidence type="ECO:0000313" key="2">
    <source>
        <dbReference type="Proteomes" id="UP000186670"/>
    </source>
</evidence>
<gene>
    <name evidence="1" type="ORF">A2811_00080</name>
</gene>
<accession>A0A1F5EN93</accession>
<reference evidence="1 2" key="1">
    <citation type="journal article" date="2016" name="Nat. Commun.">
        <title>Thousands of microbial genomes shed light on interconnected biogeochemical processes in an aquifer system.</title>
        <authorList>
            <person name="Anantharaman K."/>
            <person name="Brown C.T."/>
            <person name="Hug L.A."/>
            <person name="Sharon I."/>
            <person name="Castelle C.J."/>
            <person name="Probst A.J."/>
            <person name="Thomas B.C."/>
            <person name="Singh A."/>
            <person name="Wilkins M.J."/>
            <person name="Karaoz U."/>
            <person name="Brodie E.L."/>
            <person name="Williams K.H."/>
            <person name="Hubbard S.S."/>
            <person name="Banfield J.F."/>
        </authorList>
    </citation>
    <scope>NUCLEOTIDE SEQUENCE [LARGE SCALE GENOMIC DNA]</scope>
</reference>
<comment type="caution">
    <text evidence="1">The sequence shown here is derived from an EMBL/GenBank/DDBJ whole genome shotgun (WGS) entry which is preliminary data.</text>
</comment>